<protein>
    <recommendedName>
        <fullName evidence="7">EamA domain-containing protein</fullName>
    </recommendedName>
</protein>
<keyword evidence="5 6" id="KW-0472">Membrane</keyword>
<comment type="subcellular location">
    <subcellularLocation>
        <location evidence="1">Cell membrane</location>
        <topology evidence="1">Multi-pass membrane protein</topology>
    </subcellularLocation>
</comment>
<dbReference type="PANTHER" id="PTHR32322">
    <property type="entry name" value="INNER MEMBRANE TRANSPORTER"/>
    <property type="match status" value="1"/>
</dbReference>
<keyword evidence="2" id="KW-1003">Cell membrane</keyword>
<feature type="transmembrane region" description="Helical" evidence="6">
    <location>
        <begin position="251"/>
        <end position="268"/>
    </location>
</feature>
<feature type="transmembrane region" description="Helical" evidence="6">
    <location>
        <begin position="126"/>
        <end position="142"/>
    </location>
</feature>
<name>A0A5J4R9L4_9ZZZZ</name>
<evidence type="ECO:0000313" key="8">
    <source>
        <dbReference type="EMBL" id="KAA6329790.1"/>
    </source>
</evidence>
<evidence type="ECO:0000256" key="2">
    <source>
        <dbReference type="ARBA" id="ARBA00022475"/>
    </source>
</evidence>
<dbReference type="PANTHER" id="PTHR32322:SF18">
    <property type="entry name" value="S-ADENOSYLMETHIONINE_S-ADENOSYLHOMOCYSTEINE TRANSPORTER"/>
    <property type="match status" value="1"/>
</dbReference>
<dbReference type="AlphaFoldDB" id="A0A5J4R9L4"/>
<dbReference type="EMBL" id="SNRY01001595">
    <property type="protein sequence ID" value="KAA6329790.1"/>
    <property type="molecule type" value="Genomic_DNA"/>
</dbReference>
<evidence type="ECO:0000256" key="1">
    <source>
        <dbReference type="ARBA" id="ARBA00004651"/>
    </source>
</evidence>
<organism evidence="8">
    <name type="scientific">termite gut metagenome</name>
    <dbReference type="NCBI Taxonomy" id="433724"/>
    <lineage>
        <taxon>unclassified sequences</taxon>
        <taxon>metagenomes</taxon>
        <taxon>organismal metagenomes</taxon>
    </lineage>
</organism>
<proteinExistence type="predicted"/>
<dbReference type="Pfam" id="PF00892">
    <property type="entry name" value="EamA"/>
    <property type="match status" value="2"/>
</dbReference>
<keyword evidence="3 6" id="KW-0812">Transmembrane</keyword>
<reference evidence="8" key="1">
    <citation type="submission" date="2019-03" db="EMBL/GenBank/DDBJ databases">
        <title>Single cell metagenomics reveals metabolic interactions within the superorganism composed of flagellate Streblomastix strix and complex community of Bacteroidetes bacteria on its surface.</title>
        <authorList>
            <person name="Treitli S.C."/>
            <person name="Kolisko M."/>
            <person name="Husnik F."/>
            <person name="Keeling P."/>
            <person name="Hampl V."/>
        </authorList>
    </citation>
    <scope>NUCLEOTIDE SEQUENCE</scope>
    <source>
        <strain evidence="8">STM</strain>
    </source>
</reference>
<feature type="transmembrane region" description="Helical" evidence="6">
    <location>
        <begin position="274"/>
        <end position="291"/>
    </location>
</feature>
<accession>A0A5J4R9L4</accession>
<feature type="domain" description="EamA" evidence="7">
    <location>
        <begin position="155"/>
        <end position="291"/>
    </location>
</feature>
<evidence type="ECO:0000256" key="6">
    <source>
        <dbReference type="SAM" id="Phobius"/>
    </source>
</evidence>
<gene>
    <name evidence="8" type="ORF">EZS27_021437</name>
</gene>
<keyword evidence="4 6" id="KW-1133">Transmembrane helix</keyword>
<dbReference type="GO" id="GO:0005886">
    <property type="term" value="C:plasma membrane"/>
    <property type="evidence" value="ECO:0007669"/>
    <property type="project" value="UniProtKB-SubCell"/>
</dbReference>
<feature type="transmembrane region" description="Helical" evidence="6">
    <location>
        <begin position="218"/>
        <end position="239"/>
    </location>
</feature>
<dbReference type="InterPro" id="IPR037185">
    <property type="entry name" value="EmrE-like"/>
</dbReference>
<evidence type="ECO:0000256" key="3">
    <source>
        <dbReference type="ARBA" id="ARBA00022692"/>
    </source>
</evidence>
<dbReference type="SUPFAM" id="SSF103481">
    <property type="entry name" value="Multidrug resistance efflux transporter EmrE"/>
    <property type="match status" value="2"/>
</dbReference>
<feature type="transmembrane region" description="Helical" evidence="6">
    <location>
        <begin position="12"/>
        <end position="31"/>
    </location>
</feature>
<feature type="transmembrane region" description="Helical" evidence="6">
    <location>
        <begin position="154"/>
        <end position="174"/>
    </location>
</feature>
<comment type="caution">
    <text evidence="8">The sequence shown here is derived from an EMBL/GenBank/DDBJ whole genome shotgun (WGS) entry which is preliminary data.</text>
</comment>
<feature type="transmembrane region" description="Helical" evidence="6">
    <location>
        <begin position="71"/>
        <end position="92"/>
    </location>
</feature>
<feature type="transmembrane region" description="Helical" evidence="6">
    <location>
        <begin position="186"/>
        <end position="203"/>
    </location>
</feature>
<evidence type="ECO:0000256" key="5">
    <source>
        <dbReference type="ARBA" id="ARBA00023136"/>
    </source>
</evidence>
<feature type="transmembrane region" description="Helical" evidence="6">
    <location>
        <begin position="98"/>
        <end position="117"/>
    </location>
</feature>
<evidence type="ECO:0000256" key="4">
    <source>
        <dbReference type="ARBA" id="ARBA00022989"/>
    </source>
</evidence>
<feature type="domain" description="EamA" evidence="7">
    <location>
        <begin position="8"/>
        <end position="139"/>
    </location>
</feature>
<evidence type="ECO:0000259" key="7">
    <source>
        <dbReference type="Pfam" id="PF00892"/>
    </source>
</evidence>
<feature type="transmembrane region" description="Helical" evidence="6">
    <location>
        <begin position="37"/>
        <end position="59"/>
    </location>
</feature>
<dbReference type="InterPro" id="IPR050638">
    <property type="entry name" value="AA-Vitamin_Transporters"/>
</dbReference>
<dbReference type="InterPro" id="IPR000620">
    <property type="entry name" value="EamA_dom"/>
</dbReference>
<sequence>MSNDKSLKGHAAVLVANILWGAYAPIGKVVLAEFSAFSVIAFRTMGAAMAFWLFSLFLPQEHVNPKDMLRLFFASLFSVVFNQGASVVGLSLTSPIDASIVATVTPIITMIVAALYLREPITNKKVLGIFIGGIGALTLILDNPHSVGGGSNHLLGNVFCLISQLSFAIYLTIFKDLVGRYSPITINKWLFIYAAICFIPFSYRDITAIDFTAISPEMWVRIGYVVLGATFLSYICTMIGQRLLRPTIVSMYNYVQPIVTAIIAVAWGMDTFGWQKGIAVSLVFLGVYFVTQSKSKAQLEKESE</sequence>